<dbReference type="Gene3D" id="2.40.10.220">
    <property type="entry name" value="predicted glycosyltransferase like domains"/>
    <property type="match status" value="1"/>
</dbReference>
<protein>
    <recommendedName>
        <fullName evidence="1">EAL domain-containing protein</fullName>
    </recommendedName>
</protein>
<dbReference type="EMBL" id="BMFV01000019">
    <property type="protein sequence ID" value="GGH83866.1"/>
    <property type="molecule type" value="Genomic_DNA"/>
</dbReference>
<organism evidence="2 3">
    <name type="scientific">Pullulanibacillus pueri</name>
    <dbReference type="NCBI Taxonomy" id="1437324"/>
    <lineage>
        <taxon>Bacteria</taxon>
        <taxon>Bacillati</taxon>
        <taxon>Bacillota</taxon>
        <taxon>Bacilli</taxon>
        <taxon>Bacillales</taxon>
        <taxon>Sporolactobacillaceae</taxon>
        <taxon>Pullulanibacillus</taxon>
    </lineage>
</organism>
<dbReference type="CDD" id="cd01948">
    <property type="entry name" value="EAL"/>
    <property type="match status" value="1"/>
</dbReference>
<accession>A0A8J2ZWL6</accession>
<dbReference type="GO" id="GO:0035438">
    <property type="term" value="F:cyclic-di-GMP binding"/>
    <property type="evidence" value="ECO:0007669"/>
    <property type="project" value="InterPro"/>
</dbReference>
<dbReference type="RefSeq" id="WP_188497766.1">
    <property type="nucleotide sequence ID" value="NZ_BMFV01000019.1"/>
</dbReference>
<keyword evidence="3" id="KW-1185">Reference proteome</keyword>
<dbReference type="SUPFAM" id="SSF141868">
    <property type="entry name" value="EAL domain-like"/>
    <property type="match status" value="1"/>
</dbReference>
<evidence type="ECO:0000313" key="3">
    <source>
        <dbReference type="Proteomes" id="UP000656813"/>
    </source>
</evidence>
<dbReference type="Pfam" id="PF00563">
    <property type="entry name" value="EAL"/>
    <property type="match status" value="1"/>
</dbReference>
<dbReference type="SUPFAM" id="SSF141371">
    <property type="entry name" value="PilZ domain-like"/>
    <property type="match status" value="1"/>
</dbReference>
<feature type="domain" description="EAL" evidence="1">
    <location>
        <begin position="1"/>
        <end position="246"/>
    </location>
</feature>
<dbReference type="InterPro" id="IPR035919">
    <property type="entry name" value="EAL_sf"/>
</dbReference>
<comment type="caution">
    <text evidence="2">The sequence shown here is derived from an EMBL/GenBank/DDBJ whole genome shotgun (WGS) entry which is preliminary data.</text>
</comment>
<dbReference type="InterPro" id="IPR050706">
    <property type="entry name" value="Cyclic-di-GMP_PDE-like"/>
</dbReference>
<dbReference type="PANTHER" id="PTHR33121:SF76">
    <property type="entry name" value="SIGNALING PROTEIN"/>
    <property type="match status" value="1"/>
</dbReference>
<evidence type="ECO:0000313" key="2">
    <source>
        <dbReference type="EMBL" id="GGH83866.1"/>
    </source>
</evidence>
<dbReference type="PROSITE" id="PS50883">
    <property type="entry name" value="EAL"/>
    <property type="match status" value="1"/>
</dbReference>
<dbReference type="PANTHER" id="PTHR33121">
    <property type="entry name" value="CYCLIC DI-GMP PHOSPHODIESTERASE PDEF"/>
    <property type="match status" value="1"/>
</dbReference>
<dbReference type="Pfam" id="PF07238">
    <property type="entry name" value="PilZ"/>
    <property type="match status" value="1"/>
</dbReference>
<dbReference type="Proteomes" id="UP000656813">
    <property type="component" value="Unassembled WGS sequence"/>
</dbReference>
<gene>
    <name evidence="2" type="ORF">GCM10007096_25620</name>
</gene>
<dbReference type="Gene3D" id="3.20.20.450">
    <property type="entry name" value="EAL domain"/>
    <property type="match status" value="1"/>
</dbReference>
<dbReference type="InterPro" id="IPR009875">
    <property type="entry name" value="PilZ_domain"/>
</dbReference>
<reference evidence="2" key="1">
    <citation type="journal article" date="2014" name="Int. J. Syst. Evol. Microbiol.">
        <title>Complete genome sequence of Corynebacterium casei LMG S-19264T (=DSM 44701T), isolated from a smear-ripened cheese.</title>
        <authorList>
            <consortium name="US DOE Joint Genome Institute (JGI-PGF)"/>
            <person name="Walter F."/>
            <person name="Albersmeier A."/>
            <person name="Kalinowski J."/>
            <person name="Ruckert C."/>
        </authorList>
    </citation>
    <scope>NUCLEOTIDE SEQUENCE</scope>
    <source>
        <strain evidence="2">CGMCC 1.12777</strain>
    </source>
</reference>
<dbReference type="GO" id="GO:0071111">
    <property type="term" value="F:cyclic-guanylate-specific phosphodiesterase activity"/>
    <property type="evidence" value="ECO:0007669"/>
    <property type="project" value="InterPro"/>
</dbReference>
<dbReference type="InterPro" id="IPR001633">
    <property type="entry name" value="EAL_dom"/>
</dbReference>
<evidence type="ECO:0000259" key="1">
    <source>
        <dbReference type="PROSITE" id="PS50883"/>
    </source>
</evidence>
<proteinExistence type="predicted"/>
<name>A0A8J2ZWL6_9BACL</name>
<dbReference type="SMART" id="SM00052">
    <property type="entry name" value="EAL"/>
    <property type="match status" value="1"/>
</dbReference>
<dbReference type="AlphaFoldDB" id="A0A8J2ZWL6"/>
<reference evidence="2" key="2">
    <citation type="submission" date="2020-09" db="EMBL/GenBank/DDBJ databases">
        <authorList>
            <person name="Sun Q."/>
            <person name="Zhou Y."/>
        </authorList>
    </citation>
    <scope>NUCLEOTIDE SEQUENCE</scope>
    <source>
        <strain evidence="2">CGMCC 1.12777</strain>
    </source>
</reference>
<sequence length="375" mass="43460">MFSLKTFLKEERFYHYFQPIYNLVDGSIKGYEVLLRADEFSNPEPIFELAQKKKQLFELDTRSIYKGIKTYHEAGLTPKEVKLFINVFPSTLLNPKFLSFVKDIMNEHVELRQHLVMEIIESEVITNYTQLIGVIKKLKNVGVTIAIDDFGKGHHDMMRIIELEPHYIKLDRYFAHDLLASKKKQRLVKLIQKFCAENHCDLIIEGLEMDAEIAYVKSLGITYGQGFGLGMPQPIAKLKQTYEKSLGLQEYPMNKRKFRREKFYNQECTLRFLDFGTKKLNSLVNKAIQGYVEDISLGGSKVTLMLDLPVQNKVTVELSFEYNEEYYKIKGVIVRKEAHSSESMIGYGIQFLSLDGYELSRLNQLINTLELASLT</sequence>